<feature type="transmembrane region" description="Helical" evidence="6">
    <location>
        <begin position="7"/>
        <end position="30"/>
    </location>
</feature>
<name>A0A9X3F4A5_9BACT</name>
<feature type="transmembrane region" description="Helical" evidence="6">
    <location>
        <begin position="97"/>
        <end position="117"/>
    </location>
</feature>
<protein>
    <submittedName>
        <fullName evidence="8">DMT family transporter</fullName>
    </submittedName>
</protein>
<keyword evidence="4 6" id="KW-1133">Transmembrane helix</keyword>
<keyword evidence="9" id="KW-1185">Reference proteome</keyword>
<evidence type="ECO:0000256" key="3">
    <source>
        <dbReference type="ARBA" id="ARBA00022692"/>
    </source>
</evidence>
<feature type="transmembrane region" description="Helical" evidence="6">
    <location>
        <begin position="36"/>
        <end position="56"/>
    </location>
</feature>
<accession>A0A9X3F4A5</accession>
<dbReference type="EMBL" id="JAPOHD010000015">
    <property type="protein sequence ID" value="MCY1720319.1"/>
    <property type="molecule type" value="Genomic_DNA"/>
</dbReference>
<feature type="domain" description="EamA" evidence="7">
    <location>
        <begin position="153"/>
        <end position="287"/>
    </location>
</feature>
<evidence type="ECO:0000313" key="8">
    <source>
        <dbReference type="EMBL" id="MCY1720319.1"/>
    </source>
</evidence>
<evidence type="ECO:0000256" key="1">
    <source>
        <dbReference type="ARBA" id="ARBA00004651"/>
    </source>
</evidence>
<feature type="domain" description="EamA" evidence="7">
    <location>
        <begin position="9"/>
        <end position="140"/>
    </location>
</feature>
<dbReference type="InterPro" id="IPR000620">
    <property type="entry name" value="EamA_dom"/>
</dbReference>
<dbReference type="Proteomes" id="UP001145087">
    <property type="component" value="Unassembled WGS sequence"/>
</dbReference>
<dbReference type="Pfam" id="PF00892">
    <property type="entry name" value="EamA"/>
    <property type="match status" value="2"/>
</dbReference>
<keyword evidence="2" id="KW-1003">Cell membrane</keyword>
<feature type="transmembrane region" description="Helical" evidence="6">
    <location>
        <begin position="124"/>
        <end position="143"/>
    </location>
</feature>
<evidence type="ECO:0000256" key="2">
    <source>
        <dbReference type="ARBA" id="ARBA00022475"/>
    </source>
</evidence>
<dbReference type="GO" id="GO:0005886">
    <property type="term" value="C:plasma membrane"/>
    <property type="evidence" value="ECO:0007669"/>
    <property type="project" value="UniProtKB-SubCell"/>
</dbReference>
<organism evidence="8 9">
    <name type="scientific">Draconibacterium aestuarii</name>
    <dbReference type="NCBI Taxonomy" id="2998507"/>
    <lineage>
        <taxon>Bacteria</taxon>
        <taxon>Pseudomonadati</taxon>
        <taxon>Bacteroidota</taxon>
        <taxon>Bacteroidia</taxon>
        <taxon>Marinilabiliales</taxon>
        <taxon>Prolixibacteraceae</taxon>
        <taxon>Draconibacterium</taxon>
    </lineage>
</organism>
<evidence type="ECO:0000256" key="4">
    <source>
        <dbReference type="ARBA" id="ARBA00022989"/>
    </source>
</evidence>
<keyword evidence="3 6" id="KW-0812">Transmembrane</keyword>
<evidence type="ECO:0000313" key="9">
    <source>
        <dbReference type="Proteomes" id="UP001145087"/>
    </source>
</evidence>
<feature type="transmembrane region" description="Helical" evidence="6">
    <location>
        <begin position="149"/>
        <end position="171"/>
    </location>
</feature>
<dbReference type="PANTHER" id="PTHR32322:SF18">
    <property type="entry name" value="S-ADENOSYLMETHIONINE_S-ADENOSYLHOMOCYSTEINE TRANSPORTER"/>
    <property type="match status" value="1"/>
</dbReference>
<feature type="transmembrane region" description="Helical" evidence="6">
    <location>
        <begin position="272"/>
        <end position="290"/>
    </location>
</feature>
<keyword evidence="5 6" id="KW-0472">Membrane</keyword>
<dbReference type="AlphaFoldDB" id="A0A9X3F4A5"/>
<dbReference type="SUPFAM" id="SSF103481">
    <property type="entry name" value="Multidrug resistance efflux transporter EmrE"/>
    <property type="match status" value="2"/>
</dbReference>
<proteinExistence type="predicted"/>
<evidence type="ECO:0000256" key="6">
    <source>
        <dbReference type="SAM" id="Phobius"/>
    </source>
</evidence>
<gene>
    <name evidence="8" type="ORF">OU798_08190</name>
</gene>
<sequence length="307" mass="34312">MKNKDFLAIGSALGAAFFWSFSFVWFKIAFLAYKPITVVLFRLAISAVLITVIAWSLKRLQKPTRKDLRLFLLMAFFEPFIYFLGESYGLKYVSSTVAAVIVATIPLLSPIAAWYFHKEKVNRMNVAGLIFSFVGVGLVVLNGKFQFDASPLGVGLEFVAVFAAIAYAIVLKSLASRYNTLTIIAYQNVIGMILFLPIWLVLDFNDFIHTPFHPQAFRAILLLAVFSSTLAFVFFTQSVRQMGVTKANTYINLIPVFVAILAYILLKDELGMQKIIGILVVVTGLFLSQLKKRNGNGKNVAVEVHRK</sequence>
<dbReference type="InterPro" id="IPR050638">
    <property type="entry name" value="AA-Vitamin_Transporters"/>
</dbReference>
<comment type="subcellular location">
    <subcellularLocation>
        <location evidence="1">Cell membrane</location>
        <topology evidence="1">Multi-pass membrane protein</topology>
    </subcellularLocation>
</comment>
<reference evidence="8" key="1">
    <citation type="submission" date="2022-11" db="EMBL/GenBank/DDBJ databases">
        <title>Marilongibacter aestuarii gen. nov., sp. nov., isolated from tidal flat sediment.</title>
        <authorList>
            <person name="Jiayan W."/>
        </authorList>
    </citation>
    <scope>NUCLEOTIDE SEQUENCE</scope>
    <source>
        <strain evidence="8">Z1-6</strain>
    </source>
</reference>
<feature type="transmembrane region" description="Helical" evidence="6">
    <location>
        <begin position="183"/>
        <end position="204"/>
    </location>
</feature>
<dbReference type="Gene3D" id="1.10.3730.20">
    <property type="match status" value="2"/>
</dbReference>
<evidence type="ECO:0000256" key="5">
    <source>
        <dbReference type="ARBA" id="ARBA00023136"/>
    </source>
</evidence>
<dbReference type="RefSeq" id="WP_343332652.1">
    <property type="nucleotide sequence ID" value="NZ_JAPOHD010000015.1"/>
</dbReference>
<feature type="transmembrane region" description="Helical" evidence="6">
    <location>
        <begin position="216"/>
        <end position="235"/>
    </location>
</feature>
<dbReference type="InterPro" id="IPR037185">
    <property type="entry name" value="EmrE-like"/>
</dbReference>
<dbReference type="PANTHER" id="PTHR32322">
    <property type="entry name" value="INNER MEMBRANE TRANSPORTER"/>
    <property type="match status" value="1"/>
</dbReference>
<feature type="transmembrane region" description="Helical" evidence="6">
    <location>
        <begin position="247"/>
        <end position="266"/>
    </location>
</feature>
<feature type="transmembrane region" description="Helical" evidence="6">
    <location>
        <begin position="68"/>
        <end position="85"/>
    </location>
</feature>
<evidence type="ECO:0000259" key="7">
    <source>
        <dbReference type="Pfam" id="PF00892"/>
    </source>
</evidence>
<comment type="caution">
    <text evidence="8">The sequence shown here is derived from an EMBL/GenBank/DDBJ whole genome shotgun (WGS) entry which is preliminary data.</text>
</comment>